<feature type="region of interest" description="Disordered" evidence="1">
    <location>
        <begin position="707"/>
        <end position="749"/>
    </location>
</feature>
<keyword evidence="3" id="KW-1185">Reference proteome</keyword>
<dbReference type="Proteomes" id="UP001501509">
    <property type="component" value="Unassembled WGS sequence"/>
</dbReference>
<evidence type="ECO:0000313" key="2">
    <source>
        <dbReference type="EMBL" id="GAA2630914.1"/>
    </source>
</evidence>
<protein>
    <recommendedName>
        <fullName evidence="4">ATP-binding protein</fullName>
    </recommendedName>
</protein>
<gene>
    <name evidence="2" type="ORF">GCM10010411_81080</name>
</gene>
<feature type="region of interest" description="Disordered" evidence="1">
    <location>
        <begin position="1"/>
        <end position="27"/>
    </location>
</feature>
<evidence type="ECO:0000313" key="3">
    <source>
        <dbReference type="Proteomes" id="UP001501509"/>
    </source>
</evidence>
<organism evidence="2 3">
    <name type="scientific">Actinomadura fulvescens</name>
    <dbReference type="NCBI Taxonomy" id="46160"/>
    <lineage>
        <taxon>Bacteria</taxon>
        <taxon>Bacillati</taxon>
        <taxon>Actinomycetota</taxon>
        <taxon>Actinomycetes</taxon>
        <taxon>Streptosporangiales</taxon>
        <taxon>Thermomonosporaceae</taxon>
        <taxon>Actinomadura</taxon>
    </lineage>
</organism>
<evidence type="ECO:0008006" key="4">
    <source>
        <dbReference type="Google" id="ProtNLM"/>
    </source>
</evidence>
<dbReference type="EMBL" id="BAAATD010000015">
    <property type="protein sequence ID" value="GAA2630914.1"/>
    <property type="molecule type" value="Genomic_DNA"/>
</dbReference>
<feature type="compositionally biased region" description="Polar residues" evidence="1">
    <location>
        <begin position="14"/>
        <end position="27"/>
    </location>
</feature>
<sequence>MQEEPLGARPRQYAQGNTAPTVQIGGSNTAPINIHRLPKLPVYPVSQKELAATIDPLWAFTSTPQHVRKELSLHGLAVIIGEHGTGRRTSALRALRDYLSLPESADPSSTESHAAQIWDLSPDWEEGEVPPLEVLPDPLPGQGYVLDAAQRTVSPAAAQALRSWAAGLQQIRSGLVVVGGLTDWPDGRLSEPASRPDAAQVARNHLLHRLDCPVQAHWLQADTSRAASRAGLLRQTSPPDQTAGIFADLIPRSVSPADAVRIAERLAQVKPEHVDTAVQDQHSQDAAVAERGRQNLQAIREWVLEWTDYLEKLLAEGGTRGQDRVMLLAASYFEGAPLELCIKAAIEFDPRGDQTRQRFREGRSPRRRLRDVGVDVTETDTASFASRPGLAMAAIRTDWYHWADERTQTREWLQRITAPGAVAEKWSKQVGQRVLELSRTAVDPPFFAVLESWATPGIDGDRITLIAELLTEAAITEELARLAHAKLLDWAGSKNAARRQVVAHVCAGPYGLRWPSHALVRLRHILAHDDEAAQMAAAALVRHAEQGRLERIIETIETWLERFPDHAAGPRAFLALIDPSDHGAAAGASPASGLVSGLITFAQGTPQVRDFLISGWATTLQQPDVRDAAYRVLLAWAEAVHRAWLDRDVTFGILTEVRNLHTPVDAMSRFLYGSPEHDAPAVVDARYALANLNTCTHAHCPRPDCPLLHTSGTGPPEAEATPRGDQERTPNGQDTSSTDPDAEGNTSPR</sequence>
<proteinExistence type="predicted"/>
<evidence type="ECO:0000256" key="1">
    <source>
        <dbReference type="SAM" id="MobiDB-lite"/>
    </source>
</evidence>
<comment type="caution">
    <text evidence="2">The sequence shown here is derived from an EMBL/GenBank/DDBJ whole genome shotgun (WGS) entry which is preliminary data.</text>
</comment>
<accession>A0ABP6D141</accession>
<feature type="compositionally biased region" description="Polar residues" evidence="1">
    <location>
        <begin position="729"/>
        <end position="749"/>
    </location>
</feature>
<reference evidence="3" key="1">
    <citation type="journal article" date="2019" name="Int. J. Syst. Evol. Microbiol.">
        <title>The Global Catalogue of Microorganisms (GCM) 10K type strain sequencing project: providing services to taxonomists for standard genome sequencing and annotation.</title>
        <authorList>
            <consortium name="The Broad Institute Genomics Platform"/>
            <consortium name="The Broad Institute Genome Sequencing Center for Infectious Disease"/>
            <person name="Wu L."/>
            <person name="Ma J."/>
        </authorList>
    </citation>
    <scope>NUCLEOTIDE SEQUENCE [LARGE SCALE GENOMIC DNA]</scope>
    <source>
        <strain evidence="3">JCM 6833</strain>
    </source>
</reference>
<name>A0ABP6D141_9ACTN</name>